<dbReference type="PROSITE" id="PS00028">
    <property type="entry name" value="ZINC_FINGER_C2H2_1"/>
    <property type="match status" value="1"/>
</dbReference>
<reference evidence="3 4" key="1">
    <citation type="journal article" date="2018" name="Nat. Ecol. Evol.">
        <title>Shark genomes provide insights into elasmobranch evolution and the origin of vertebrates.</title>
        <authorList>
            <person name="Hara Y"/>
            <person name="Yamaguchi K"/>
            <person name="Onimaru K"/>
            <person name="Kadota M"/>
            <person name="Koyanagi M"/>
            <person name="Keeley SD"/>
            <person name="Tatsumi K"/>
            <person name="Tanaka K"/>
            <person name="Motone F"/>
            <person name="Kageyama Y"/>
            <person name="Nozu R"/>
            <person name="Adachi N"/>
            <person name="Nishimura O"/>
            <person name="Nakagawa R"/>
            <person name="Tanegashima C"/>
            <person name="Kiyatake I"/>
            <person name="Matsumoto R"/>
            <person name="Murakumo K"/>
            <person name="Nishida K"/>
            <person name="Terakita A"/>
            <person name="Kuratani S"/>
            <person name="Sato K"/>
            <person name="Hyodo S Kuraku.S."/>
        </authorList>
    </citation>
    <scope>NUCLEOTIDE SEQUENCE [LARGE SCALE GENOMIC DNA]</scope>
</reference>
<name>A0A401SG16_CHIPU</name>
<dbReference type="PANTHER" id="PTHR21695">
    <property type="entry name" value="ZINC FINGER PROTEIN 414"/>
    <property type="match status" value="1"/>
</dbReference>
<dbReference type="OrthoDB" id="8730587at2759"/>
<dbReference type="Pfam" id="PF15909">
    <property type="entry name" value="zf-C2H2_8"/>
    <property type="match status" value="1"/>
</dbReference>
<evidence type="ECO:0000256" key="1">
    <source>
        <dbReference type="PROSITE-ProRule" id="PRU00042"/>
    </source>
</evidence>
<dbReference type="InterPro" id="IPR036236">
    <property type="entry name" value="Znf_C2H2_sf"/>
</dbReference>
<proteinExistence type="predicted"/>
<dbReference type="SUPFAM" id="SSF57667">
    <property type="entry name" value="beta-beta-alpha zinc fingers"/>
    <property type="match status" value="1"/>
</dbReference>
<feature type="domain" description="C2H2-type" evidence="2">
    <location>
        <begin position="124"/>
        <end position="153"/>
    </location>
</feature>
<dbReference type="Gene3D" id="3.30.160.60">
    <property type="entry name" value="Classic Zinc Finger"/>
    <property type="match status" value="1"/>
</dbReference>
<dbReference type="AlphaFoldDB" id="A0A401SG16"/>
<keyword evidence="1" id="KW-0479">Metal-binding</keyword>
<keyword evidence="4" id="KW-1185">Reference proteome</keyword>
<evidence type="ECO:0000313" key="3">
    <source>
        <dbReference type="EMBL" id="GCC29315.1"/>
    </source>
</evidence>
<sequence>MRVLPPLHFERAQSRNGFVYNSSETDQSFPAHLQRMHVSNHSMGFENPEIRTLGLLTVIPELWILDQQNLQIKLFSLESGVASSPCEALSYYEPRPSPGTNMFLRTEPEKGVVATTQSLEGKVYKCCTNDCKQSFSSMHHLMNHMKVHHKPNRYFKCEACKLRFRTHRSLFKHMHICFNTATNALPQKVEKQSPSPLPANESDTLVKQPVPVEPMKFQSVIKQLEKDSNVANMDTISKASNSRSLMPLPSTLPTLHSSLSSMPLVSATPHSFSLLEPSLFATPSLSRFPSQAPTPVPGPFIPYVHPAPYSLSQGPTPTRLRSYIPSESLPFSNAVWRKSAAQSANSRIVWEHTRGRYNCMQCPFSSLSREEMTLHLQEHNKILSSRLPNEMGVFVNAGDNYGALPMQFSESLFT</sequence>
<keyword evidence="1" id="KW-0862">Zinc</keyword>
<dbReference type="SMART" id="SM00355">
    <property type="entry name" value="ZnF_C2H2"/>
    <property type="match status" value="3"/>
</dbReference>
<dbReference type="STRING" id="137246.A0A401SG16"/>
<comment type="caution">
    <text evidence="3">The sequence shown here is derived from an EMBL/GenBank/DDBJ whole genome shotgun (WGS) entry which is preliminary data.</text>
</comment>
<dbReference type="InterPro" id="IPR031799">
    <property type="entry name" value="Znf-C2H2_ribbon"/>
</dbReference>
<organism evidence="3 4">
    <name type="scientific">Chiloscyllium punctatum</name>
    <name type="common">Brownbanded bambooshark</name>
    <name type="synonym">Hemiscyllium punctatum</name>
    <dbReference type="NCBI Taxonomy" id="137246"/>
    <lineage>
        <taxon>Eukaryota</taxon>
        <taxon>Metazoa</taxon>
        <taxon>Chordata</taxon>
        <taxon>Craniata</taxon>
        <taxon>Vertebrata</taxon>
        <taxon>Chondrichthyes</taxon>
        <taxon>Elasmobranchii</taxon>
        <taxon>Galeomorphii</taxon>
        <taxon>Galeoidea</taxon>
        <taxon>Orectolobiformes</taxon>
        <taxon>Hemiscylliidae</taxon>
        <taxon>Chiloscyllium</taxon>
    </lineage>
</organism>
<dbReference type="InterPro" id="IPR039882">
    <property type="entry name" value="ZN414"/>
</dbReference>
<dbReference type="PROSITE" id="PS50157">
    <property type="entry name" value="ZINC_FINGER_C2H2_2"/>
    <property type="match status" value="1"/>
</dbReference>
<evidence type="ECO:0000259" key="2">
    <source>
        <dbReference type="PROSITE" id="PS50157"/>
    </source>
</evidence>
<dbReference type="InterPro" id="IPR013087">
    <property type="entry name" value="Znf_C2H2_type"/>
</dbReference>
<protein>
    <recommendedName>
        <fullName evidence="2">C2H2-type domain-containing protein</fullName>
    </recommendedName>
</protein>
<dbReference type="GO" id="GO:0008270">
    <property type="term" value="F:zinc ion binding"/>
    <property type="evidence" value="ECO:0007669"/>
    <property type="project" value="UniProtKB-KW"/>
</dbReference>
<dbReference type="EMBL" id="BEZZ01000245">
    <property type="protein sequence ID" value="GCC29315.1"/>
    <property type="molecule type" value="Genomic_DNA"/>
</dbReference>
<evidence type="ECO:0000313" key="4">
    <source>
        <dbReference type="Proteomes" id="UP000287033"/>
    </source>
</evidence>
<dbReference type="PANTHER" id="PTHR21695:SF0">
    <property type="entry name" value="ZINC FINGER PROTEIN 414"/>
    <property type="match status" value="1"/>
</dbReference>
<gene>
    <name evidence="3" type="ORF">chiPu_0007754</name>
</gene>
<accession>A0A401SG16</accession>
<dbReference type="Proteomes" id="UP000287033">
    <property type="component" value="Unassembled WGS sequence"/>
</dbReference>
<keyword evidence="1" id="KW-0863">Zinc-finger</keyword>